<protein>
    <submittedName>
        <fullName evidence="2">Uncharacterized protein</fullName>
    </submittedName>
</protein>
<dbReference type="AlphaFoldDB" id="A0A9W8H3U2"/>
<feature type="transmembrane region" description="Helical" evidence="1">
    <location>
        <begin position="380"/>
        <end position="398"/>
    </location>
</feature>
<feature type="transmembrane region" description="Helical" evidence="1">
    <location>
        <begin position="410"/>
        <end position="428"/>
    </location>
</feature>
<comment type="caution">
    <text evidence="2">The sequence shown here is derived from an EMBL/GenBank/DDBJ whole genome shotgun (WGS) entry which is preliminary data.</text>
</comment>
<feature type="transmembrane region" description="Helical" evidence="1">
    <location>
        <begin position="18"/>
        <end position="37"/>
    </location>
</feature>
<sequence>MGTASATASADPDVVLTAVYFATIAVIVGGTAAYFAVMARITDPEVRLLELITTQREVQHLADNLSSQFRNFVRLPLRWRAMKPYYTHHALSWAFIVAWAGSAVGLVVALALRRAQAVRVATLTYIASLNALFMVRQHLYYVRRTYLTYDAEHYLVLDTTRFARFDLSAFNAVQIGILAVEFLQLLSFPVRDLLDAFRIAHGRDAGGTASSVIGVITLFANLDTRFYVIQFWFLVAVIASMAAVAGAIHAYNAWRPQRPIALYWVKYLLPLANLLYLPVLVALIGSAACLSKLGTEDAADSSSGLLRCNDPSVAKPLYLALTVAAYTVGYVILTAFVTSFDRIPIQGEIHYKSQGVAFLKNMSMLLSIDFLLVANDYRRIRSILALGIVLAMACFNISTQPCFVDPINYWRSYGLCCILWVALIVTMLSNDDTALAGASVAGVACALAAGAAGLLALFVAARCVHRRGTGAPEHTDGERESLAGSADMQMAPRLTKHRHSRAAG</sequence>
<feature type="transmembrane region" description="Helical" evidence="1">
    <location>
        <begin position="229"/>
        <end position="251"/>
    </location>
</feature>
<feature type="transmembrane region" description="Helical" evidence="1">
    <location>
        <begin position="317"/>
        <end position="337"/>
    </location>
</feature>
<feature type="transmembrane region" description="Helical" evidence="1">
    <location>
        <begin position="263"/>
        <end position="284"/>
    </location>
</feature>
<keyword evidence="1" id="KW-0472">Membrane</keyword>
<proteinExistence type="predicted"/>
<feature type="transmembrane region" description="Helical" evidence="1">
    <location>
        <begin position="117"/>
        <end position="135"/>
    </location>
</feature>
<keyword evidence="3" id="KW-1185">Reference proteome</keyword>
<reference evidence="2" key="1">
    <citation type="submission" date="2022-07" db="EMBL/GenBank/DDBJ databases">
        <title>Phylogenomic reconstructions and comparative analyses of Kickxellomycotina fungi.</title>
        <authorList>
            <person name="Reynolds N.K."/>
            <person name="Stajich J.E."/>
            <person name="Barry K."/>
            <person name="Grigoriev I.V."/>
            <person name="Crous P."/>
            <person name="Smith M.E."/>
        </authorList>
    </citation>
    <scope>NUCLEOTIDE SEQUENCE</scope>
    <source>
        <strain evidence="2">NBRC 105414</strain>
    </source>
</reference>
<keyword evidence="1" id="KW-1133">Transmembrane helix</keyword>
<keyword evidence="1" id="KW-0812">Transmembrane</keyword>
<evidence type="ECO:0000313" key="3">
    <source>
        <dbReference type="Proteomes" id="UP001140217"/>
    </source>
</evidence>
<dbReference type="EMBL" id="JANBUL010000229">
    <property type="protein sequence ID" value="KAJ2778435.1"/>
    <property type="molecule type" value="Genomic_DNA"/>
</dbReference>
<feature type="transmembrane region" description="Helical" evidence="1">
    <location>
        <begin position="434"/>
        <end position="459"/>
    </location>
</feature>
<gene>
    <name evidence="2" type="ORF">H4R18_004595</name>
</gene>
<evidence type="ECO:0000313" key="2">
    <source>
        <dbReference type="EMBL" id="KAJ2778435.1"/>
    </source>
</evidence>
<feature type="transmembrane region" description="Helical" evidence="1">
    <location>
        <begin position="169"/>
        <end position="188"/>
    </location>
</feature>
<organism evidence="2 3">
    <name type="scientific">Coemansia javaensis</name>
    <dbReference type="NCBI Taxonomy" id="2761396"/>
    <lineage>
        <taxon>Eukaryota</taxon>
        <taxon>Fungi</taxon>
        <taxon>Fungi incertae sedis</taxon>
        <taxon>Zoopagomycota</taxon>
        <taxon>Kickxellomycotina</taxon>
        <taxon>Kickxellomycetes</taxon>
        <taxon>Kickxellales</taxon>
        <taxon>Kickxellaceae</taxon>
        <taxon>Coemansia</taxon>
    </lineage>
</organism>
<feature type="transmembrane region" description="Helical" evidence="1">
    <location>
        <begin position="90"/>
        <end position="111"/>
    </location>
</feature>
<accession>A0A9W8H3U2</accession>
<dbReference type="Proteomes" id="UP001140217">
    <property type="component" value="Unassembled WGS sequence"/>
</dbReference>
<evidence type="ECO:0000256" key="1">
    <source>
        <dbReference type="SAM" id="Phobius"/>
    </source>
</evidence>
<name>A0A9W8H3U2_9FUNG</name>
<dbReference type="OrthoDB" id="441172at2759"/>